<accession>A0A3D5J079</accession>
<dbReference type="EMBL" id="DPMF01000255">
    <property type="protein sequence ID" value="HCV81545.1"/>
    <property type="molecule type" value="Genomic_DNA"/>
</dbReference>
<evidence type="ECO:0000313" key="2">
    <source>
        <dbReference type="Proteomes" id="UP000264330"/>
    </source>
</evidence>
<dbReference type="RefSeq" id="WP_013071127.1">
    <property type="nucleotide sequence ID" value="NZ_CAJXAW010000026.1"/>
</dbReference>
<proteinExistence type="predicted"/>
<protein>
    <recommendedName>
        <fullName evidence="3">Lipoprotein</fullName>
    </recommendedName>
</protein>
<gene>
    <name evidence="1" type="ORF">DGQ38_10910</name>
</gene>
<name>A0A3D5J079_9FLAO</name>
<dbReference type="PROSITE" id="PS51257">
    <property type="entry name" value="PROKAR_LIPOPROTEIN"/>
    <property type="match status" value="1"/>
</dbReference>
<comment type="caution">
    <text evidence="1">The sequence shown here is derived from an EMBL/GenBank/DDBJ whole genome shotgun (WGS) entry which is preliminary data.</text>
</comment>
<sequence>MKLFKSLGILGIILFLACSGISGEENIKTLPQNQFKKQQLDSVQFYNHRSHRIKRGQKAIIRY</sequence>
<evidence type="ECO:0008006" key="3">
    <source>
        <dbReference type="Google" id="ProtNLM"/>
    </source>
</evidence>
<organism evidence="1 2">
    <name type="scientific">Zunongwangia profunda</name>
    <dbReference type="NCBI Taxonomy" id="398743"/>
    <lineage>
        <taxon>Bacteria</taxon>
        <taxon>Pseudomonadati</taxon>
        <taxon>Bacteroidota</taxon>
        <taxon>Flavobacteriia</taxon>
        <taxon>Flavobacteriales</taxon>
        <taxon>Flavobacteriaceae</taxon>
        <taxon>Zunongwangia</taxon>
    </lineage>
</organism>
<dbReference type="AlphaFoldDB" id="A0A3D5J079"/>
<dbReference type="Proteomes" id="UP000264330">
    <property type="component" value="Unassembled WGS sequence"/>
</dbReference>
<reference evidence="1 2" key="1">
    <citation type="journal article" date="2018" name="Nat. Biotechnol.">
        <title>A standardized bacterial taxonomy based on genome phylogeny substantially revises the tree of life.</title>
        <authorList>
            <person name="Parks D.H."/>
            <person name="Chuvochina M."/>
            <person name="Waite D.W."/>
            <person name="Rinke C."/>
            <person name="Skarshewski A."/>
            <person name="Chaumeil P.A."/>
            <person name="Hugenholtz P."/>
        </authorList>
    </citation>
    <scope>NUCLEOTIDE SEQUENCE [LARGE SCALE GENOMIC DNA]</scope>
    <source>
        <strain evidence="1">UBA9359</strain>
    </source>
</reference>
<evidence type="ECO:0000313" key="1">
    <source>
        <dbReference type="EMBL" id="HCV81545.1"/>
    </source>
</evidence>